<comment type="caution">
    <text evidence="1">The sequence shown here is derived from an EMBL/GenBank/DDBJ whole genome shotgun (WGS) entry which is preliminary data.</text>
</comment>
<dbReference type="CDD" id="cd00761">
    <property type="entry name" value="Glyco_tranf_GTA_type"/>
    <property type="match status" value="1"/>
</dbReference>
<keyword evidence="2" id="KW-1185">Reference proteome</keyword>
<dbReference type="Gene3D" id="3.90.550.10">
    <property type="entry name" value="Spore Coat Polysaccharide Biosynthesis Protein SpsA, Chain A"/>
    <property type="match status" value="1"/>
</dbReference>
<evidence type="ECO:0000313" key="1">
    <source>
        <dbReference type="EMBL" id="GFZ33007.1"/>
    </source>
</evidence>
<proteinExistence type="predicted"/>
<dbReference type="Proteomes" id="UP000663802">
    <property type="component" value="Unassembled WGS sequence"/>
</dbReference>
<evidence type="ECO:0000313" key="2">
    <source>
        <dbReference type="Proteomes" id="UP000663802"/>
    </source>
</evidence>
<protein>
    <recommendedName>
        <fullName evidence="3">Glycosyltransferase</fullName>
    </recommendedName>
</protein>
<dbReference type="InterPro" id="IPR029044">
    <property type="entry name" value="Nucleotide-diphossugar_trans"/>
</dbReference>
<accession>A0ABQ1EDY2</accession>
<organism evidence="1 2">
    <name type="scientific">Clostridium zeae</name>
    <dbReference type="NCBI Taxonomy" id="2759022"/>
    <lineage>
        <taxon>Bacteria</taxon>
        <taxon>Bacillati</taxon>
        <taxon>Bacillota</taxon>
        <taxon>Clostridia</taxon>
        <taxon>Eubacteriales</taxon>
        <taxon>Clostridiaceae</taxon>
        <taxon>Clostridium</taxon>
    </lineage>
</organism>
<dbReference type="EMBL" id="BMBA01000004">
    <property type="protein sequence ID" value="GFZ33007.1"/>
    <property type="molecule type" value="Genomic_DNA"/>
</dbReference>
<gene>
    <name evidence="1" type="ORF">CSC2_35330</name>
</gene>
<evidence type="ECO:0008006" key="3">
    <source>
        <dbReference type="Google" id="ProtNLM"/>
    </source>
</evidence>
<reference evidence="1 2" key="1">
    <citation type="journal article" date="2021" name="Int. J. Syst. Evol. Microbiol.">
        <title>Clostridium zeae sp. nov., isolated from corn silage.</title>
        <authorList>
            <person name="Kobayashi H."/>
            <person name="Tanizawa Y."/>
            <person name="Yagura M."/>
            <person name="Sakamoto M."/>
            <person name="Ohkuma M."/>
            <person name="Tohno M."/>
        </authorList>
    </citation>
    <scope>NUCLEOTIDE SEQUENCE [LARGE SCALE GENOMIC DNA]</scope>
    <source>
        <strain evidence="1 2">CSC2</strain>
    </source>
</reference>
<sequence>MKIEAVTVCINYSHVLKYCLNNKKYIDNWIIVTEKNDIDTINLCEENSIKYIFSERIYENGAEFAKGKAINEGINALNKEDWILLMDCDIILPSNVRQVIGKISKTEKNLNSLFSPIARRGLGLGKEESKYIDYRCTKNIQNLNRIHEEFIAARKGNENSPDIEKIHMSALRHFVDTGLFESELDTIEEQWENYKTGSWNNLPYIFEGGEPHFTGYYQMFHSSNFEKYPEDSNNSWWDDTDFRERYPLENRILLDFECIHVGYNSGAQESLSQLDKLFYSK</sequence>
<name>A0ABQ1EDY2_9CLOT</name>
<dbReference type="SUPFAM" id="SSF53448">
    <property type="entry name" value="Nucleotide-diphospho-sugar transferases"/>
    <property type="match status" value="1"/>
</dbReference>